<keyword evidence="2" id="KW-1133">Transmembrane helix</keyword>
<protein>
    <submittedName>
        <fullName evidence="3">Uncharacterized protein</fullName>
    </submittedName>
</protein>
<organism evidence="3 4">
    <name type="scientific">Necator americanus</name>
    <name type="common">Human hookworm</name>
    <dbReference type="NCBI Taxonomy" id="51031"/>
    <lineage>
        <taxon>Eukaryota</taxon>
        <taxon>Metazoa</taxon>
        <taxon>Ecdysozoa</taxon>
        <taxon>Nematoda</taxon>
        <taxon>Chromadorea</taxon>
        <taxon>Rhabditida</taxon>
        <taxon>Rhabditina</taxon>
        <taxon>Rhabditomorpha</taxon>
        <taxon>Strongyloidea</taxon>
        <taxon>Ancylostomatidae</taxon>
        <taxon>Bunostominae</taxon>
        <taxon>Necator</taxon>
    </lineage>
</organism>
<dbReference type="Pfam" id="PF16184">
    <property type="entry name" value="Cadherin_3"/>
    <property type="match status" value="2"/>
</dbReference>
<keyword evidence="4" id="KW-1185">Reference proteome</keyword>
<accession>W2T0T0</accession>
<feature type="region of interest" description="Disordered" evidence="1">
    <location>
        <begin position="454"/>
        <end position="480"/>
    </location>
</feature>
<dbReference type="GO" id="GO:0009653">
    <property type="term" value="P:anatomical structure morphogenesis"/>
    <property type="evidence" value="ECO:0007669"/>
    <property type="project" value="TreeGrafter"/>
</dbReference>
<keyword evidence="2" id="KW-0812">Transmembrane</keyword>
<dbReference type="AlphaFoldDB" id="W2T0T0"/>
<gene>
    <name evidence="3" type="ORF">NECAME_12332</name>
</gene>
<feature type="compositionally biased region" description="Polar residues" evidence="1">
    <location>
        <begin position="519"/>
        <end position="528"/>
    </location>
</feature>
<dbReference type="KEGG" id="nai:NECAME_12332"/>
<dbReference type="OrthoDB" id="5831138at2759"/>
<evidence type="ECO:0000313" key="3">
    <source>
        <dbReference type="EMBL" id="ETN75503.1"/>
    </source>
</evidence>
<dbReference type="InterPro" id="IPR051561">
    <property type="entry name" value="FRAS1_ECM"/>
</dbReference>
<name>W2T0T0_NECAM</name>
<feature type="transmembrane region" description="Helical" evidence="2">
    <location>
        <begin position="487"/>
        <end position="505"/>
    </location>
</feature>
<evidence type="ECO:0000256" key="1">
    <source>
        <dbReference type="SAM" id="MobiDB-lite"/>
    </source>
</evidence>
<dbReference type="EMBL" id="KI660292">
    <property type="protein sequence ID" value="ETN75503.1"/>
    <property type="molecule type" value="Genomic_DNA"/>
</dbReference>
<dbReference type="OMA" id="RFWISIR"/>
<dbReference type="PANTHER" id="PTHR45739">
    <property type="entry name" value="MATRIX PROTEIN, PUTATIVE-RELATED"/>
    <property type="match status" value="1"/>
</dbReference>
<feature type="compositionally biased region" description="Basic and acidic residues" evidence="1">
    <location>
        <begin position="458"/>
        <end position="473"/>
    </location>
</feature>
<proteinExistence type="predicted"/>
<evidence type="ECO:0000256" key="2">
    <source>
        <dbReference type="SAM" id="Phobius"/>
    </source>
</evidence>
<evidence type="ECO:0000313" key="4">
    <source>
        <dbReference type="Proteomes" id="UP000053676"/>
    </source>
</evidence>
<feature type="region of interest" description="Disordered" evidence="1">
    <location>
        <begin position="508"/>
        <end position="535"/>
    </location>
</feature>
<dbReference type="Proteomes" id="UP000053676">
    <property type="component" value="Unassembled WGS sequence"/>
</dbReference>
<reference evidence="4" key="1">
    <citation type="journal article" date="2014" name="Nat. Genet.">
        <title>Genome of the human hookworm Necator americanus.</title>
        <authorList>
            <person name="Tang Y.T."/>
            <person name="Gao X."/>
            <person name="Rosa B.A."/>
            <person name="Abubucker S."/>
            <person name="Hallsworth-Pepin K."/>
            <person name="Martin J."/>
            <person name="Tyagi R."/>
            <person name="Heizer E."/>
            <person name="Zhang X."/>
            <person name="Bhonagiri-Palsikar V."/>
            <person name="Minx P."/>
            <person name="Warren W.C."/>
            <person name="Wang Q."/>
            <person name="Zhan B."/>
            <person name="Hotez P.J."/>
            <person name="Sternberg P.W."/>
            <person name="Dougall A."/>
            <person name="Gaze S.T."/>
            <person name="Mulvenna J."/>
            <person name="Sotillo J."/>
            <person name="Ranganathan S."/>
            <person name="Rabelo E.M."/>
            <person name="Wilson R.K."/>
            <person name="Felgner P.L."/>
            <person name="Bethony J."/>
            <person name="Hawdon J.M."/>
            <person name="Gasser R.B."/>
            <person name="Loukas A."/>
            <person name="Mitreva M."/>
        </authorList>
    </citation>
    <scope>NUCLEOTIDE SEQUENCE [LARGE SCALE GENOMIC DNA]</scope>
</reference>
<sequence length="607" mass="67260">MLGGGSVALTSAHLDATVLATSAIDENLIVEISTSPRHGVLEFLDGTVNQLTWPDFRAETKLIYKHGVGSRGEDSRDDSVTFFIFPASEKTRRSSRLRVTLPIHITTLRDPLVQVSKFPTSLSIRNSGSMPLSPQLFSASHPHVPSQSIVYEITHPGTAGTEIRVNGQKRSMFSQEQINEGVVSIGHAPSSTTLSSHDVLVFSVEGHTRALVVRFKPLDLALENHTTIEYPQGKTYVVLNRTHLGAYSNGNRSAITYKIVSGPENGTFYWVAGEKEAKQFTQKDIDDGKILYAQLNMHSYKDSFEFVLANTEKGIVRNRSDIVVKPLVIVQPVIVETNSAIPLTASQLNASALQGSTPRFLITSTPQYGRISLDPVANHSALFFTFPDILRGRVYYQAFSTDREVAPFSPSQPVPCHKDYIEQVTENLELEVRADSVQPARLVLPITIIPTDSETLEQAEKEDERMNKQKEETQTEAPKVSPISEQLPVIILVIILFVTVCVLMCRRRPKKKRTPPESTPQLASTPRTSLPEKPDLLGSTVFAHVGKSEAPPPRQPLKTFERTQITPLSKRRLQPSLDYAGLATDTPPPMPLFKQLTAQRSDAHHWV</sequence>
<dbReference type="STRING" id="51031.W2T0T0"/>
<dbReference type="PANTHER" id="PTHR45739:SF8">
    <property type="entry name" value="FRAS1-RELATED EXTRACELLULAR MATRIX PROTEIN 1"/>
    <property type="match status" value="1"/>
</dbReference>
<keyword evidence="2" id="KW-0472">Membrane</keyword>